<dbReference type="OrthoDB" id="149069at2"/>
<comment type="caution">
    <text evidence="1">The sequence shown here is derived from an EMBL/GenBank/DDBJ whole genome shotgun (WGS) entry which is preliminary data.</text>
</comment>
<evidence type="ECO:0000313" key="1">
    <source>
        <dbReference type="EMBL" id="PSB26383.1"/>
    </source>
</evidence>
<dbReference type="Pfam" id="PF07592">
    <property type="entry name" value="DDE_Tnp_ISAZ013"/>
    <property type="match status" value="1"/>
</dbReference>
<reference evidence="2" key="1">
    <citation type="submission" date="2018-02" db="EMBL/GenBank/DDBJ databases">
        <authorList>
            <person name="Moore K."/>
            <person name="Momper L."/>
        </authorList>
    </citation>
    <scope>NUCLEOTIDE SEQUENCE [LARGE SCALE GENOMIC DNA]</scope>
    <source>
        <strain evidence="2">ULC18</strain>
    </source>
</reference>
<dbReference type="AlphaFoldDB" id="A0A2T1E0U8"/>
<organism evidence="1 2">
    <name type="scientific">Stenomitos frigidus ULC18</name>
    <dbReference type="NCBI Taxonomy" id="2107698"/>
    <lineage>
        <taxon>Bacteria</taxon>
        <taxon>Bacillati</taxon>
        <taxon>Cyanobacteriota</taxon>
        <taxon>Cyanophyceae</taxon>
        <taxon>Leptolyngbyales</taxon>
        <taxon>Leptolyngbyaceae</taxon>
        <taxon>Stenomitos</taxon>
    </lineage>
</organism>
<dbReference type="InterPro" id="IPR011518">
    <property type="entry name" value="Transposase_36"/>
</dbReference>
<evidence type="ECO:0008006" key="3">
    <source>
        <dbReference type="Google" id="ProtNLM"/>
    </source>
</evidence>
<proteinExistence type="predicted"/>
<dbReference type="Proteomes" id="UP000239576">
    <property type="component" value="Unassembled WGS sequence"/>
</dbReference>
<name>A0A2T1E0U8_9CYAN</name>
<evidence type="ECO:0000313" key="2">
    <source>
        <dbReference type="Proteomes" id="UP000239576"/>
    </source>
</evidence>
<keyword evidence="2" id="KW-1185">Reference proteome</keyword>
<sequence length="147" mass="16964">MFTLQRLDQSRDFAKKKELIGDFKNPGRAWQREPEEVNVHDFPSDGVVRATPYGIYDVIHNLGYVYVGISADTPEFAVDAICHWWQRQDRPRLAHENKLLILCDAGGSNGYRTRNWKKQLQESLVDPYKLEVMVCHYPSLRLSASGL</sequence>
<dbReference type="EMBL" id="PVWK01000108">
    <property type="protein sequence ID" value="PSB26383.1"/>
    <property type="molecule type" value="Genomic_DNA"/>
</dbReference>
<protein>
    <recommendedName>
        <fullName evidence="3">ISAzo13 family transposase</fullName>
    </recommendedName>
</protein>
<dbReference type="RefSeq" id="WP_106258031.1">
    <property type="nucleotide sequence ID" value="NZ_CAWNSW010000043.1"/>
</dbReference>
<reference evidence="1 2" key="2">
    <citation type="submission" date="2018-03" db="EMBL/GenBank/DDBJ databases">
        <title>The ancient ancestry and fast evolution of plastids.</title>
        <authorList>
            <person name="Moore K.R."/>
            <person name="Magnabosco C."/>
            <person name="Momper L."/>
            <person name="Gold D.A."/>
            <person name="Bosak T."/>
            <person name="Fournier G.P."/>
        </authorList>
    </citation>
    <scope>NUCLEOTIDE SEQUENCE [LARGE SCALE GENOMIC DNA]</scope>
    <source>
        <strain evidence="1 2">ULC18</strain>
    </source>
</reference>
<gene>
    <name evidence="1" type="ORF">C7B82_19920</name>
</gene>
<accession>A0A2T1E0U8</accession>